<feature type="domain" description="Co-chaperone DjlA N-terminal" evidence="1">
    <location>
        <begin position="8"/>
        <end position="120"/>
    </location>
</feature>
<dbReference type="SUPFAM" id="SSF158682">
    <property type="entry name" value="TerB-like"/>
    <property type="match status" value="1"/>
</dbReference>
<evidence type="ECO:0000313" key="3">
    <source>
        <dbReference type="Proteomes" id="UP000630923"/>
    </source>
</evidence>
<dbReference type="Gene3D" id="1.10.3680.10">
    <property type="entry name" value="TerB-like"/>
    <property type="match status" value="1"/>
</dbReference>
<reference evidence="2" key="1">
    <citation type="journal article" date="2014" name="Int. J. Syst. Evol. Microbiol.">
        <title>Complete genome sequence of Corynebacterium casei LMG S-19264T (=DSM 44701T), isolated from a smear-ripened cheese.</title>
        <authorList>
            <consortium name="US DOE Joint Genome Institute (JGI-PGF)"/>
            <person name="Walter F."/>
            <person name="Albersmeier A."/>
            <person name="Kalinowski J."/>
            <person name="Ruckert C."/>
        </authorList>
    </citation>
    <scope>NUCLEOTIDE SEQUENCE</scope>
    <source>
        <strain evidence="2">KCTC 42590</strain>
    </source>
</reference>
<dbReference type="Pfam" id="PF05099">
    <property type="entry name" value="TerB"/>
    <property type="match status" value="1"/>
</dbReference>
<sequence length="121" mass="13378">MSLSVVEDATLKTLAVMTHADTNIRQVEVEKVQEIMKEELGVEVTSAEVRVAARYEFIEDRAIGKFLKSVVKKLSDDDKRLIMRSLIKVVKADDRTAEGEGQMFNEVAAALGLTPADIISL</sequence>
<gene>
    <name evidence="2" type="ORF">GCM10017044_18400</name>
</gene>
<organism evidence="2 3">
    <name type="scientific">Kordiimonas sediminis</name>
    <dbReference type="NCBI Taxonomy" id="1735581"/>
    <lineage>
        <taxon>Bacteria</taxon>
        <taxon>Pseudomonadati</taxon>
        <taxon>Pseudomonadota</taxon>
        <taxon>Alphaproteobacteria</taxon>
        <taxon>Kordiimonadales</taxon>
        <taxon>Kordiimonadaceae</taxon>
        <taxon>Kordiimonas</taxon>
    </lineage>
</organism>
<dbReference type="EMBL" id="BNCI01000002">
    <property type="protein sequence ID" value="GHF24102.1"/>
    <property type="molecule type" value="Genomic_DNA"/>
</dbReference>
<dbReference type="Proteomes" id="UP000630923">
    <property type="component" value="Unassembled WGS sequence"/>
</dbReference>
<evidence type="ECO:0000259" key="1">
    <source>
        <dbReference type="Pfam" id="PF05099"/>
    </source>
</evidence>
<dbReference type="InterPro" id="IPR007791">
    <property type="entry name" value="DjlA_N"/>
</dbReference>
<keyword evidence="3" id="KW-1185">Reference proteome</keyword>
<reference evidence="2" key="2">
    <citation type="submission" date="2020-09" db="EMBL/GenBank/DDBJ databases">
        <authorList>
            <person name="Sun Q."/>
            <person name="Kim S."/>
        </authorList>
    </citation>
    <scope>NUCLEOTIDE SEQUENCE</scope>
    <source>
        <strain evidence="2">KCTC 42590</strain>
    </source>
</reference>
<evidence type="ECO:0000313" key="2">
    <source>
        <dbReference type="EMBL" id="GHF24102.1"/>
    </source>
</evidence>
<name>A0A919E6I9_9PROT</name>
<proteinExistence type="predicted"/>
<dbReference type="RefSeq" id="WP_191252219.1">
    <property type="nucleotide sequence ID" value="NZ_BNCI01000002.1"/>
</dbReference>
<dbReference type="InterPro" id="IPR029024">
    <property type="entry name" value="TerB-like"/>
</dbReference>
<dbReference type="AlphaFoldDB" id="A0A919E6I9"/>
<comment type="caution">
    <text evidence="2">The sequence shown here is derived from an EMBL/GenBank/DDBJ whole genome shotgun (WGS) entry which is preliminary data.</text>
</comment>
<protein>
    <recommendedName>
        <fullName evidence="1">Co-chaperone DjlA N-terminal domain-containing protein</fullName>
    </recommendedName>
</protein>
<accession>A0A919E6I9</accession>